<evidence type="ECO:0000256" key="1">
    <source>
        <dbReference type="ARBA" id="ARBA00009437"/>
    </source>
</evidence>
<dbReference type="InterPro" id="IPR036390">
    <property type="entry name" value="WH_DNA-bd_sf"/>
</dbReference>
<dbReference type="InterPro" id="IPR005119">
    <property type="entry name" value="LysR_subst-bd"/>
</dbReference>
<proteinExistence type="inferred from homology"/>
<evidence type="ECO:0000313" key="6">
    <source>
        <dbReference type="EMBL" id="PKV14283.1"/>
    </source>
</evidence>
<dbReference type="Proteomes" id="UP000233720">
    <property type="component" value="Unassembled WGS sequence"/>
</dbReference>
<dbReference type="GO" id="GO:0003700">
    <property type="term" value="F:DNA-binding transcription factor activity"/>
    <property type="evidence" value="ECO:0007669"/>
    <property type="project" value="InterPro"/>
</dbReference>
<dbReference type="EMBL" id="PHKV01000001">
    <property type="protein sequence ID" value="PKV14283.1"/>
    <property type="molecule type" value="Genomic_DNA"/>
</dbReference>
<dbReference type="Gene3D" id="3.40.190.290">
    <property type="match status" value="1"/>
</dbReference>
<sequence>MDLASLNAFVAIAESGSFSAAGEALHLTQPAVSKRIALLEAQLSARLFDRLGRQVVLTEAGQALLPRAQRILAELQDTRRVLEHLGAAVGGRLSLATSHHVGLHRLPALLRGFATQHPQAALDIQFLDSELAYAAVLRGEVELAVTTLAPDTRAPLRAQPIWHDRLQFVVAPDHPLAALPELSLDDVVAHPAVLPDPGTFTHRIVANLFAERGLAPSLRMTTNYLETIKMLVSVGLAWSVLPERMIDHQIMALPLADVALSRELGCVTHGGRTLSRAAQAFVALLRAQADHAQGSRGVQHVAHGGDR</sequence>
<dbReference type="Gene3D" id="1.10.10.10">
    <property type="entry name" value="Winged helix-like DNA-binding domain superfamily/Winged helix DNA-binding domain"/>
    <property type="match status" value="1"/>
</dbReference>
<evidence type="ECO:0000256" key="2">
    <source>
        <dbReference type="ARBA" id="ARBA00023015"/>
    </source>
</evidence>
<accession>A0A2N3RP59</accession>
<dbReference type="SUPFAM" id="SSF46785">
    <property type="entry name" value="Winged helix' DNA-binding domain"/>
    <property type="match status" value="1"/>
</dbReference>
<keyword evidence="2" id="KW-0805">Transcription regulation</keyword>
<dbReference type="Proteomes" id="UP000233748">
    <property type="component" value="Unassembled WGS sequence"/>
</dbReference>
<dbReference type="AlphaFoldDB" id="A0A2N3RP59"/>
<dbReference type="InterPro" id="IPR036388">
    <property type="entry name" value="WH-like_DNA-bd_sf"/>
</dbReference>
<protein>
    <submittedName>
        <fullName evidence="6">LysR family transcriptional regulator</fullName>
    </submittedName>
</protein>
<dbReference type="Pfam" id="PF03466">
    <property type="entry name" value="LysR_substrate"/>
    <property type="match status" value="1"/>
</dbReference>
<gene>
    <name evidence="6" type="ORF">XpruCFBP8353_04270</name>
    <name evidence="7" type="ORF">XpruCFBP8354_04270</name>
</gene>
<evidence type="ECO:0000256" key="4">
    <source>
        <dbReference type="ARBA" id="ARBA00023163"/>
    </source>
</evidence>
<keyword evidence="3" id="KW-0238">DNA-binding</keyword>
<dbReference type="PROSITE" id="PS50931">
    <property type="entry name" value="HTH_LYSR"/>
    <property type="match status" value="1"/>
</dbReference>
<comment type="similarity">
    <text evidence="1">Belongs to the LysR transcriptional regulatory family.</text>
</comment>
<dbReference type="PANTHER" id="PTHR30126:SF81">
    <property type="entry name" value="HTH-TYPE TRANSCRIPTIONAL REGULATOR ILVY"/>
    <property type="match status" value="1"/>
</dbReference>
<evidence type="ECO:0000313" key="9">
    <source>
        <dbReference type="Proteomes" id="UP000233748"/>
    </source>
</evidence>
<organism evidence="6 8">
    <name type="scientific">Xanthomonas prunicola</name>
    <dbReference type="NCBI Taxonomy" id="2053930"/>
    <lineage>
        <taxon>Bacteria</taxon>
        <taxon>Pseudomonadati</taxon>
        <taxon>Pseudomonadota</taxon>
        <taxon>Gammaproteobacteria</taxon>
        <taxon>Lysobacterales</taxon>
        <taxon>Lysobacteraceae</taxon>
        <taxon>Xanthomonas</taxon>
    </lineage>
</organism>
<evidence type="ECO:0000256" key="3">
    <source>
        <dbReference type="ARBA" id="ARBA00023125"/>
    </source>
</evidence>
<feature type="domain" description="HTH lysR-type" evidence="5">
    <location>
        <begin position="1"/>
        <end position="58"/>
    </location>
</feature>
<dbReference type="PANTHER" id="PTHR30126">
    <property type="entry name" value="HTH-TYPE TRANSCRIPTIONAL REGULATOR"/>
    <property type="match status" value="1"/>
</dbReference>
<dbReference type="InterPro" id="IPR000847">
    <property type="entry name" value="LysR_HTH_N"/>
</dbReference>
<dbReference type="GO" id="GO:0000976">
    <property type="term" value="F:transcription cis-regulatory region binding"/>
    <property type="evidence" value="ECO:0007669"/>
    <property type="project" value="TreeGrafter"/>
</dbReference>
<keyword evidence="4" id="KW-0804">Transcription</keyword>
<comment type="caution">
    <text evidence="6">The sequence shown here is derived from an EMBL/GenBank/DDBJ whole genome shotgun (WGS) entry which is preliminary data.</text>
</comment>
<evidence type="ECO:0000259" key="5">
    <source>
        <dbReference type="PROSITE" id="PS50931"/>
    </source>
</evidence>
<dbReference type="OrthoDB" id="8437302at2"/>
<keyword evidence="9" id="KW-1185">Reference proteome</keyword>
<reference evidence="8 9" key="1">
    <citation type="submission" date="2017-11" db="EMBL/GenBank/DDBJ databases">
        <title>Xanthomonas prunicola sp. nov., a novel pathogen that affects nectarine (Prunus persica var. nectarine) trees.</title>
        <authorList>
            <person name="Lopez M."/>
            <person name="Lopez-Soriano P."/>
            <person name="Garita-Cambronero J."/>
            <person name="Beltran C."/>
            <person name="Taghouti G."/>
            <person name="Portier P."/>
            <person name="Cubero J."/>
            <person name="Fischer-Le Saux M."/>
            <person name="Marco-Noales E."/>
        </authorList>
    </citation>
    <scope>NUCLEOTIDE SEQUENCE [LARGE SCALE GENOMIC DNA]</scope>
    <source>
        <strain evidence="6 8">CFBP8353</strain>
        <strain evidence="7 9">CFBP8354</strain>
    </source>
</reference>
<dbReference type="SUPFAM" id="SSF53850">
    <property type="entry name" value="Periplasmic binding protein-like II"/>
    <property type="match status" value="1"/>
</dbReference>
<dbReference type="CDD" id="cd05466">
    <property type="entry name" value="PBP2_LTTR_substrate"/>
    <property type="match status" value="1"/>
</dbReference>
<evidence type="ECO:0000313" key="7">
    <source>
        <dbReference type="EMBL" id="PKV18565.1"/>
    </source>
</evidence>
<dbReference type="EMBL" id="PHKW01000001">
    <property type="protein sequence ID" value="PKV18565.1"/>
    <property type="molecule type" value="Genomic_DNA"/>
</dbReference>
<dbReference type="RefSeq" id="WP_101362050.1">
    <property type="nucleotide sequence ID" value="NZ_PHKV01000001.1"/>
</dbReference>
<evidence type="ECO:0000313" key="8">
    <source>
        <dbReference type="Proteomes" id="UP000233720"/>
    </source>
</evidence>
<name>A0A2N3RP59_9XANT</name>
<dbReference type="FunFam" id="1.10.10.10:FF:000001">
    <property type="entry name" value="LysR family transcriptional regulator"/>
    <property type="match status" value="1"/>
</dbReference>
<dbReference type="PRINTS" id="PR00039">
    <property type="entry name" value="HTHLYSR"/>
</dbReference>
<dbReference type="Pfam" id="PF00126">
    <property type="entry name" value="HTH_1"/>
    <property type="match status" value="1"/>
</dbReference>